<proteinExistence type="predicted"/>
<evidence type="ECO:0000313" key="1">
    <source>
        <dbReference type="EMBL" id="KAG2388838.1"/>
    </source>
</evidence>
<evidence type="ECO:0000313" key="2">
    <source>
        <dbReference type="Proteomes" id="UP000816034"/>
    </source>
</evidence>
<keyword evidence="2" id="KW-1185">Reference proteome</keyword>
<dbReference type="GeneID" id="68092739"/>
<dbReference type="RefSeq" id="XP_044552830.1">
    <property type="nucleotide sequence ID" value="XM_044692223.1"/>
</dbReference>
<dbReference type="AlphaFoldDB" id="A0AA88KNX2"/>
<gene>
    <name evidence="1" type="ORF">C9374_000277</name>
</gene>
<comment type="caution">
    <text evidence="1">The sequence shown here is derived from an EMBL/GenBank/DDBJ whole genome shotgun (WGS) entry which is preliminary data.</text>
</comment>
<dbReference type="EMBL" id="PYSW02000009">
    <property type="protein sequence ID" value="KAG2388838.1"/>
    <property type="molecule type" value="Genomic_DNA"/>
</dbReference>
<protein>
    <submittedName>
        <fullName evidence="1">Uncharacterized protein</fullName>
    </submittedName>
</protein>
<name>A0AA88KNX2_NAELO</name>
<sequence length="408" mass="48120">MHSPLIRFEEIHLSEQASIDQPIAHSSLSHHVEANTVYLIQRDGTISFFKYSNIPHQRKLESLHLHQQQDLWTNRYVYCVASRISPSGNLFMIIQEQYSRRICKINIYLRNWEILNVQDPCTSLTYNSIEYVRLADEENACREYLMFYGARFKSSQSYLTKFDIVRKTFSQLTTCACLDQDDEINFQYPDPTLTYYDERHGRCICVGSTSFGMQAFGDSFEDLHIWYCDFKKNENPTFKMIETNAYFRNDIISLGVANPLTCLLPLSTRGDFVHFMFGDYNDQDAVSTENIFQIIIPHDLENYNQQLLKWINITPHCFEKESDLVLWNSIPKQACCQCVPIEMDIFHQYYRLLFLFTNGNWFTIEISWDAKKCRTRNNNNFHTNLMENPNFSSSCTIHVNMECTFEKH</sequence>
<dbReference type="Proteomes" id="UP000816034">
    <property type="component" value="Unassembled WGS sequence"/>
</dbReference>
<reference evidence="1 2" key="1">
    <citation type="journal article" date="2018" name="BMC Genomics">
        <title>The genome of Naegleria lovaniensis, the basis for a comparative approach to unravel pathogenicity factors of the human pathogenic amoeba N. fowleri.</title>
        <authorList>
            <person name="Liechti N."/>
            <person name="Schurch N."/>
            <person name="Bruggmann R."/>
            <person name="Wittwer M."/>
        </authorList>
    </citation>
    <scope>NUCLEOTIDE SEQUENCE [LARGE SCALE GENOMIC DNA]</scope>
    <source>
        <strain evidence="1 2">ATCC 30569</strain>
    </source>
</reference>
<accession>A0AA88KNX2</accession>
<organism evidence="1 2">
    <name type="scientific">Naegleria lovaniensis</name>
    <name type="common">Amoeba</name>
    <dbReference type="NCBI Taxonomy" id="51637"/>
    <lineage>
        <taxon>Eukaryota</taxon>
        <taxon>Discoba</taxon>
        <taxon>Heterolobosea</taxon>
        <taxon>Tetramitia</taxon>
        <taxon>Eutetramitia</taxon>
        <taxon>Vahlkampfiidae</taxon>
        <taxon>Naegleria</taxon>
    </lineage>
</organism>